<dbReference type="AlphaFoldDB" id="A0A5C6RRH1"/>
<reference evidence="2 3" key="1">
    <citation type="submission" date="2019-08" db="EMBL/GenBank/DDBJ databases">
        <title>Genome of Vicingus serpentipes NCIMB 15042.</title>
        <authorList>
            <person name="Bowman J.P."/>
        </authorList>
    </citation>
    <scope>NUCLEOTIDE SEQUENCE [LARGE SCALE GENOMIC DNA]</scope>
    <source>
        <strain evidence="2 3">NCIMB 15042</strain>
    </source>
</reference>
<keyword evidence="1" id="KW-0472">Membrane</keyword>
<keyword evidence="1" id="KW-0812">Transmembrane</keyword>
<evidence type="ECO:0000313" key="3">
    <source>
        <dbReference type="Proteomes" id="UP000321721"/>
    </source>
</evidence>
<gene>
    <name evidence="2" type="ORF">FRY74_10635</name>
</gene>
<name>A0A5C6RRH1_9FLAO</name>
<organism evidence="2 3">
    <name type="scientific">Vicingus serpentipes</name>
    <dbReference type="NCBI Taxonomy" id="1926625"/>
    <lineage>
        <taxon>Bacteria</taxon>
        <taxon>Pseudomonadati</taxon>
        <taxon>Bacteroidota</taxon>
        <taxon>Flavobacteriia</taxon>
        <taxon>Flavobacteriales</taxon>
        <taxon>Vicingaceae</taxon>
        <taxon>Vicingus</taxon>
    </lineage>
</organism>
<keyword evidence="3" id="KW-1185">Reference proteome</keyword>
<feature type="transmembrane region" description="Helical" evidence="1">
    <location>
        <begin position="322"/>
        <end position="343"/>
    </location>
</feature>
<feature type="transmembrane region" description="Helical" evidence="1">
    <location>
        <begin position="297"/>
        <end position="316"/>
    </location>
</feature>
<feature type="transmembrane region" description="Helical" evidence="1">
    <location>
        <begin position="228"/>
        <end position="252"/>
    </location>
</feature>
<feature type="transmembrane region" description="Helical" evidence="1">
    <location>
        <begin position="82"/>
        <end position="100"/>
    </location>
</feature>
<feature type="transmembrane region" description="Helical" evidence="1">
    <location>
        <begin position="50"/>
        <end position="70"/>
    </location>
</feature>
<sequence length="636" mass="73390">MQLPSINYLYQKAKNSALRFPLTLISSLLAVTIGIYLAEQEGVIGNMFPFINAMLFLALGIPLFFCLNVFTKKLDLTNLHSIGVKVGAAIILFLLYFTLPNSEETANTSLPYIRYTIYNIAIHLLVSFAPYLKGKQLNGFWQYNRLLLTRLVLSAIYSGFLYVGIALALVSLNLLFEIKIHDKLYLDLWIVIVGFFNTWFFIAGMPTNFDDLEEIDEYPFGLKVFSQYILLPLLVLYLVILYLYGAKIIALWDWPKGVVSWLIIAVAVLGIFAFLLIHPFGQKEENSWIKKFSKAYYFILLPLVIMLFIAISMRLADYGVTINRYIVLLLGVWLTIVCFYFIMGKNNIKFIPISLCVMMLLMSFGPWSMFNVSENSQAERLKTILTENGILKDGKVVNEQTIKIDSNYYSQDYEYPNNKLVTDSLNNEIKSIIDYLDDYHGFNGVKDIYSQDFESQILNYNNKKERWSRINEAEIYMKALGLEYKHTYIDYKNDYSSYSVTYNNNLVDVSGYDYMIKFNYYDSKSSYALTTFTIGEDKFALKNNEHNSFKMNLFKNDKLVTEIDFKATQEYLFNKFGKGNHYDLTQKQLSFSGLAENIGYKISLENIAITTSDNKLKLNSTNGTLFLKLNQAKNEE</sequence>
<proteinExistence type="predicted"/>
<evidence type="ECO:0000256" key="1">
    <source>
        <dbReference type="SAM" id="Phobius"/>
    </source>
</evidence>
<dbReference type="OrthoDB" id="9809196at2"/>
<keyword evidence="1" id="KW-1133">Transmembrane helix</keyword>
<feature type="transmembrane region" description="Helical" evidence="1">
    <location>
        <begin position="152"/>
        <end position="176"/>
    </location>
</feature>
<feature type="transmembrane region" description="Helical" evidence="1">
    <location>
        <begin position="258"/>
        <end position="277"/>
    </location>
</feature>
<dbReference type="Proteomes" id="UP000321721">
    <property type="component" value="Unassembled WGS sequence"/>
</dbReference>
<feature type="transmembrane region" description="Helical" evidence="1">
    <location>
        <begin position="20"/>
        <end position="38"/>
    </location>
</feature>
<accession>A0A5C6RRH1</accession>
<evidence type="ECO:0000313" key="2">
    <source>
        <dbReference type="EMBL" id="TXB64240.1"/>
    </source>
</evidence>
<dbReference type="InterPro" id="IPR025291">
    <property type="entry name" value="DUF4153"/>
</dbReference>
<feature type="transmembrane region" description="Helical" evidence="1">
    <location>
        <begin position="188"/>
        <end position="207"/>
    </location>
</feature>
<protein>
    <submittedName>
        <fullName evidence="2">DUF4153 domain-containing protein</fullName>
    </submittedName>
</protein>
<dbReference type="RefSeq" id="WP_147101347.1">
    <property type="nucleotide sequence ID" value="NZ_VOOS01000005.1"/>
</dbReference>
<feature type="transmembrane region" description="Helical" evidence="1">
    <location>
        <begin position="350"/>
        <end position="370"/>
    </location>
</feature>
<dbReference type="Pfam" id="PF13687">
    <property type="entry name" value="DUF4153"/>
    <property type="match status" value="1"/>
</dbReference>
<dbReference type="EMBL" id="VOOS01000005">
    <property type="protein sequence ID" value="TXB64240.1"/>
    <property type="molecule type" value="Genomic_DNA"/>
</dbReference>
<comment type="caution">
    <text evidence="2">The sequence shown here is derived from an EMBL/GenBank/DDBJ whole genome shotgun (WGS) entry which is preliminary data.</text>
</comment>